<comment type="caution">
    <text evidence="2">The sequence shown here is derived from an EMBL/GenBank/DDBJ whole genome shotgun (WGS) entry which is preliminary data.</text>
</comment>
<dbReference type="STRING" id="1797.RMCT_3941"/>
<dbReference type="Gene3D" id="3.90.25.10">
    <property type="entry name" value="UDP-galactose 4-epimerase, domain 1"/>
    <property type="match status" value="1"/>
</dbReference>
<dbReference type="Pfam" id="PF13460">
    <property type="entry name" value="NAD_binding_10"/>
    <property type="match status" value="1"/>
</dbReference>
<sequence>MTILVTGATGNIGRRVVDHLIALGATDIRALTTDPAKAKLPESVTAVTGYLGRPETLPAALHGVRRMYLAPLPATLPTTLELAEQAGVEYVVALSGGAHWQQHADTIAAAPLTSTQLGPGEFLENFTLWAEQIKTTRTVREPYPDVVEAPISMDDIARVAAHLLAEPDPSHHGRMYELTGPQALTRARIAEQIGVGIGVDVTFRRCDRAEAERALEPVMGARARWYLDLLADGAPQRANRLVEELTGTPAESVAQWATRHAELFR</sequence>
<reference evidence="2 3" key="1">
    <citation type="journal article" date="2016" name="Genome Announc.">
        <title>Draft Genome Sequences of Five Rapidly Growing Mycobacterium Species, M. thermoresistibile, M. fortuitum subsp. acetamidolyticum, M. canariasense, M. brisbanense, and M. novocastrense.</title>
        <authorList>
            <person name="Katahira K."/>
            <person name="Ogura Y."/>
            <person name="Gotoh Y."/>
            <person name="Hayashi T."/>
        </authorList>
    </citation>
    <scope>NUCLEOTIDE SEQUENCE [LARGE SCALE GENOMIC DNA]</scope>
    <source>
        <strain evidence="2 3">JCM6362</strain>
    </source>
</reference>
<dbReference type="PANTHER" id="PTHR43162">
    <property type="match status" value="1"/>
</dbReference>
<dbReference type="OMA" id="GEFMENA"/>
<reference evidence="3" key="2">
    <citation type="submission" date="2016-02" db="EMBL/GenBank/DDBJ databases">
        <title>Draft genome sequence of five rapidly growing Mycobacterium species.</title>
        <authorList>
            <person name="Katahira K."/>
            <person name="Gotou Y."/>
            <person name="Iida K."/>
            <person name="Ogura Y."/>
            <person name="Hayashi T."/>
        </authorList>
    </citation>
    <scope>NUCLEOTIDE SEQUENCE [LARGE SCALE GENOMIC DNA]</scope>
    <source>
        <strain evidence="3">JCM6362</strain>
    </source>
</reference>
<accession>A0A100XHX2</accession>
<dbReference type="SUPFAM" id="SSF51735">
    <property type="entry name" value="NAD(P)-binding Rossmann-fold domains"/>
    <property type="match status" value="1"/>
</dbReference>
<gene>
    <name evidence="2" type="ORF">RMCT_3941</name>
</gene>
<dbReference type="Proteomes" id="UP000069654">
    <property type="component" value="Unassembled WGS sequence"/>
</dbReference>
<protein>
    <submittedName>
        <fullName evidence="2">dTDP-glucose-46-dehydratase</fullName>
    </submittedName>
</protein>
<dbReference type="InterPro" id="IPR016040">
    <property type="entry name" value="NAD(P)-bd_dom"/>
</dbReference>
<feature type="domain" description="NAD(P)-binding" evidence="1">
    <location>
        <begin position="7"/>
        <end position="99"/>
    </location>
</feature>
<dbReference type="AlphaFoldDB" id="A0A100XHX2"/>
<dbReference type="EMBL" id="BCTB01000049">
    <property type="protein sequence ID" value="GAT16972.1"/>
    <property type="molecule type" value="Genomic_DNA"/>
</dbReference>
<evidence type="ECO:0000313" key="3">
    <source>
        <dbReference type="Proteomes" id="UP000069654"/>
    </source>
</evidence>
<dbReference type="InterPro" id="IPR036291">
    <property type="entry name" value="NAD(P)-bd_dom_sf"/>
</dbReference>
<organism evidence="2 3">
    <name type="scientific">Mycolicibacterium thermoresistibile</name>
    <name type="common">Mycobacterium thermoresistibile</name>
    <dbReference type="NCBI Taxonomy" id="1797"/>
    <lineage>
        <taxon>Bacteria</taxon>
        <taxon>Bacillati</taxon>
        <taxon>Actinomycetota</taxon>
        <taxon>Actinomycetes</taxon>
        <taxon>Mycobacteriales</taxon>
        <taxon>Mycobacteriaceae</taxon>
        <taxon>Mycolicibacterium</taxon>
    </lineage>
</organism>
<evidence type="ECO:0000313" key="2">
    <source>
        <dbReference type="EMBL" id="GAT16972.1"/>
    </source>
</evidence>
<dbReference type="InterPro" id="IPR051604">
    <property type="entry name" value="Ergot_Alk_Oxidoreductase"/>
</dbReference>
<dbReference type="RefSeq" id="WP_003927705.1">
    <property type="nucleotide sequence ID" value="NZ_BCTB01000049.1"/>
</dbReference>
<dbReference type="PANTHER" id="PTHR43162:SF1">
    <property type="entry name" value="PRESTALK A DIFFERENTIATION PROTEIN A"/>
    <property type="match status" value="1"/>
</dbReference>
<dbReference type="Gene3D" id="3.40.50.720">
    <property type="entry name" value="NAD(P)-binding Rossmann-like Domain"/>
    <property type="match status" value="1"/>
</dbReference>
<evidence type="ECO:0000259" key="1">
    <source>
        <dbReference type="Pfam" id="PF13460"/>
    </source>
</evidence>
<name>A0A100XHX2_MYCTH</name>
<dbReference type="OrthoDB" id="3510772at2"/>
<proteinExistence type="predicted"/>